<proteinExistence type="inferred from homology"/>
<evidence type="ECO:0000256" key="5">
    <source>
        <dbReference type="ARBA" id="ARBA00022989"/>
    </source>
</evidence>
<keyword evidence="11" id="KW-1185">Reference proteome</keyword>
<accession>A0A143Y6H7</accession>
<feature type="transmembrane region" description="Helical" evidence="8">
    <location>
        <begin position="6"/>
        <end position="22"/>
    </location>
</feature>
<feature type="transmembrane region" description="Helical" evidence="8">
    <location>
        <begin position="55"/>
        <end position="71"/>
    </location>
</feature>
<dbReference type="OrthoDB" id="9810047at2"/>
<feature type="domain" description="Threonine/Serine exporter ThrE" evidence="9">
    <location>
        <begin position="7"/>
        <end position="134"/>
    </location>
</feature>
<dbReference type="PANTHER" id="PTHR34390">
    <property type="entry name" value="UPF0442 PROTEIN YJJB-RELATED"/>
    <property type="match status" value="1"/>
</dbReference>
<dbReference type="PANTHER" id="PTHR34390:SF1">
    <property type="entry name" value="SUCCINATE TRANSPORTER SUBUNIT YJJB-RELATED"/>
    <property type="match status" value="1"/>
</dbReference>
<dbReference type="RefSeq" id="WP_087029962.1">
    <property type="nucleotide sequence ID" value="NZ_FJNE01000001.1"/>
</dbReference>
<dbReference type="GO" id="GO:0005886">
    <property type="term" value="C:plasma membrane"/>
    <property type="evidence" value="ECO:0007669"/>
    <property type="project" value="UniProtKB-SubCell"/>
</dbReference>
<keyword evidence="2" id="KW-1003">Cell membrane</keyword>
<evidence type="ECO:0000256" key="7">
    <source>
        <dbReference type="ARBA" id="ARBA00034125"/>
    </source>
</evidence>
<comment type="similarity">
    <text evidence="7">Belongs to the ThrE exporter (TC 2.A.79) family.</text>
</comment>
<protein>
    <recommendedName>
        <fullName evidence="9">Threonine/Serine exporter ThrE domain-containing protein</fullName>
    </recommendedName>
</protein>
<keyword evidence="4 8" id="KW-0812">Transmembrane</keyword>
<comment type="subcellular location">
    <subcellularLocation>
        <location evidence="1">Cell membrane</location>
        <topology evidence="1">Multi-pass membrane protein</topology>
    </subcellularLocation>
</comment>
<reference evidence="10 11" key="1">
    <citation type="submission" date="2016-02" db="EMBL/GenBank/DDBJ databases">
        <authorList>
            <person name="Wen L."/>
            <person name="He K."/>
            <person name="Yang H."/>
        </authorList>
    </citation>
    <scope>NUCLEOTIDE SEQUENCE [LARGE SCALE GENOMIC DNA]</scope>
    <source>
        <strain evidence="10">Trichococcus palustris</strain>
    </source>
</reference>
<dbReference type="InterPro" id="IPR024528">
    <property type="entry name" value="ThrE_2"/>
</dbReference>
<feature type="transmembrane region" description="Helical" evidence="8">
    <location>
        <begin position="29"/>
        <end position="49"/>
    </location>
</feature>
<feature type="transmembrane region" description="Helical" evidence="8">
    <location>
        <begin position="78"/>
        <end position="103"/>
    </location>
</feature>
<dbReference type="Proteomes" id="UP000242754">
    <property type="component" value="Unassembled WGS sequence"/>
</dbReference>
<gene>
    <name evidence="10" type="ORF">Tpal_145</name>
</gene>
<sequence length="154" mass="17039">MTNIIVQMAIAYVSVWFIAITLESPKRTLPFVSLTGALGWGVYLIGLFYMSKVTATLFAGLFIAWLSHLLARKLKTPVTVYFIPGFIPLVPGMGVYQVVYAFIRNDYVTAQASLVETLQISGAIALAIFFVDSVFGVLERIRAAKEREARLKGK</sequence>
<name>A0A143Y6H7_9LACT</name>
<keyword evidence="5 8" id="KW-1133">Transmembrane helix</keyword>
<dbReference type="GO" id="GO:0015744">
    <property type="term" value="P:succinate transport"/>
    <property type="evidence" value="ECO:0007669"/>
    <property type="project" value="TreeGrafter"/>
</dbReference>
<dbReference type="Pfam" id="PF12821">
    <property type="entry name" value="ThrE_2"/>
    <property type="match status" value="1"/>
</dbReference>
<dbReference type="InterPro" id="IPR050539">
    <property type="entry name" value="ThrE_Dicarb/AminoAcid_Exp"/>
</dbReference>
<evidence type="ECO:0000313" key="10">
    <source>
        <dbReference type="EMBL" id="CZQ81004.1"/>
    </source>
</evidence>
<evidence type="ECO:0000313" key="11">
    <source>
        <dbReference type="Proteomes" id="UP000242754"/>
    </source>
</evidence>
<organism evidence="10 11">
    <name type="scientific">Trichococcus palustris</name>
    <dbReference type="NCBI Taxonomy" id="140314"/>
    <lineage>
        <taxon>Bacteria</taxon>
        <taxon>Bacillati</taxon>
        <taxon>Bacillota</taxon>
        <taxon>Bacilli</taxon>
        <taxon>Lactobacillales</taxon>
        <taxon>Carnobacteriaceae</taxon>
        <taxon>Trichococcus</taxon>
    </lineage>
</organism>
<keyword evidence="6 8" id="KW-0472">Membrane</keyword>
<evidence type="ECO:0000256" key="1">
    <source>
        <dbReference type="ARBA" id="ARBA00004651"/>
    </source>
</evidence>
<feature type="transmembrane region" description="Helical" evidence="8">
    <location>
        <begin position="118"/>
        <end position="138"/>
    </location>
</feature>
<dbReference type="AlphaFoldDB" id="A0A143Y6H7"/>
<evidence type="ECO:0000259" key="9">
    <source>
        <dbReference type="Pfam" id="PF12821"/>
    </source>
</evidence>
<evidence type="ECO:0000256" key="4">
    <source>
        <dbReference type="ARBA" id="ARBA00022692"/>
    </source>
</evidence>
<keyword evidence="3" id="KW-0997">Cell inner membrane</keyword>
<evidence type="ECO:0000256" key="8">
    <source>
        <dbReference type="SAM" id="Phobius"/>
    </source>
</evidence>
<evidence type="ECO:0000256" key="6">
    <source>
        <dbReference type="ARBA" id="ARBA00023136"/>
    </source>
</evidence>
<dbReference type="STRING" id="140314.SAMN04488076_102146"/>
<dbReference type="EMBL" id="FJNE01000001">
    <property type="protein sequence ID" value="CZQ81004.1"/>
    <property type="molecule type" value="Genomic_DNA"/>
</dbReference>
<evidence type="ECO:0000256" key="2">
    <source>
        <dbReference type="ARBA" id="ARBA00022475"/>
    </source>
</evidence>
<evidence type="ECO:0000256" key="3">
    <source>
        <dbReference type="ARBA" id="ARBA00022519"/>
    </source>
</evidence>